<protein>
    <submittedName>
        <fullName evidence="1">Uncharacterized protein</fullName>
    </submittedName>
</protein>
<gene>
    <name evidence="1" type="ORF">PILCRDRAFT_816110</name>
</gene>
<evidence type="ECO:0000313" key="2">
    <source>
        <dbReference type="Proteomes" id="UP000054166"/>
    </source>
</evidence>
<reference evidence="2" key="2">
    <citation type="submission" date="2015-01" db="EMBL/GenBank/DDBJ databases">
        <title>Evolutionary Origins and Diversification of the Mycorrhizal Mutualists.</title>
        <authorList>
            <consortium name="DOE Joint Genome Institute"/>
            <consortium name="Mycorrhizal Genomics Consortium"/>
            <person name="Kohler A."/>
            <person name="Kuo A."/>
            <person name="Nagy L.G."/>
            <person name="Floudas D."/>
            <person name="Copeland A."/>
            <person name="Barry K.W."/>
            <person name="Cichocki N."/>
            <person name="Veneault-Fourrey C."/>
            <person name="LaButti K."/>
            <person name="Lindquist E.A."/>
            <person name="Lipzen A."/>
            <person name="Lundell T."/>
            <person name="Morin E."/>
            <person name="Murat C."/>
            <person name="Riley R."/>
            <person name="Ohm R."/>
            <person name="Sun H."/>
            <person name="Tunlid A."/>
            <person name="Henrissat B."/>
            <person name="Grigoriev I.V."/>
            <person name="Hibbett D.S."/>
            <person name="Martin F."/>
        </authorList>
    </citation>
    <scope>NUCLEOTIDE SEQUENCE [LARGE SCALE GENOMIC DNA]</scope>
    <source>
        <strain evidence="2">F 1598</strain>
    </source>
</reference>
<dbReference type="InParanoid" id="A0A0C3FPZ1"/>
<proteinExistence type="predicted"/>
<dbReference type="EMBL" id="KN832982">
    <property type="protein sequence ID" value="KIM86185.1"/>
    <property type="molecule type" value="Genomic_DNA"/>
</dbReference>
<dbReference type="HOGENOM" id="CLU_2794813_0_0_1"/>
<evidence type="ECO:0000313" key="1">
    <source>
        <dbReference type="EMBL" id="KIM86185.1"/>
    </source>
</evidence>
<reference evidence="1 2" key="1">
    <citation type="submission" date="2014-04" db="EMBL/GenBank/DDBJ databases">
        <authorList>
            <consortium name="DOE Joint Genome Institute"/>
            <person name="Kuo A."/>
            <person name="Tarkka M."/>
            <person name="Buscot F."/>
            <person name="Kohler A."/>
            <person name="Nagy L.G."/>
            <person name="Floudas D."/>
            <person name="Copeland A."/>
            <person name="Barry K.W."/>
            <person name="Cichocki N."/>
            <person name="Veneault-Fourrey C."/>
            <person name="LaButti K."/>
            <person name="Lindquist E.A."/>
            <person name="Lipzen A."/>
            <person name="Lundell T."/>
            <person name="Morin E."/>
            <person name="Murat C."/>
            <person name="Sun H."/>
            <person name="Tunlid A."/>
            <person name="Henrissat B."/>
            <person name="Grigoriev I.V."/>
            <person name="Hibbett D.S."/>
            <person name="Martin F."/>
            <person name="Nordberg H.P."/>
            <person name="Cantor M.N."/>
            <person name="Hua S.X."/>
        </authorList>
    </citation>
    <scope>NUCLEOTIDE SEQUENCE [LARGE SCALE GENOMIC DNA]</scope>
    <source>
        <strain evidence="1 2">F 1598</strain>
    </source>
</reference>
<accession>A0A0C3FPZ1</accession>
<dbReference type="OrthoDB" id="5273213at2759"/>
<name>A0A0C3FPZ1_PILCF</name>
<organism evidence="1 2">
    <name type="scientific">Piloderma croceum (strain F 1598)</name>
    <dbReference type="NCBI Taxonomy" id="765440"/>
    <lineage>
        <taxon>Eukaryota</taxon>
        <taxon>Fungi</taxon>
        <taxon>Dikarya</taxon>
        <taxon>Basidiomycota</taxon>
        <taxon>Agaricomycotina</taxon>
        <taxon>Agaricomycetes</taxon>
        <taxon>Agaricomycetidae</taxon>
        <taxon>Atheliales</taxon>
        <taxon>Atheliaceae</taxon>
        <taxon>Piloderma</taxon>
    </lineage>
</organism>
<sequence>MPVRTFRFKVFKCLRTPQQKLAQVSVELWLKMQDDTLAMINLEQDEYDLGWWGLENGSDVYVYFDTRI</sequence>
<keyword evidence="2" id="KW-1185">Reference proteome</keyword>
<dbReference type="Proteomes" id="UP000054166">
    <property type="component" value="Unassembled WGS sequence"/>
</dbReference>
<dbReference type="AlphaFoldDB" id="A0A0C3FPZ1"/>